<evidence type="ECO:0000256" key="1">
    <source>
        <dbReference type="SAM" id="Phobius"/>
    </source>
</evidence>
<name>A0A1I8H5D2_9PLAT</name>
<dbReference type="AlphaFoldDB" id="A0A1I8H5D2"/>
<dbReference type="Proteomes" id="UP000095280">
    <property type="component" value="Unplaced"/>
</dbReference>
<keyword evidence="2" id="KW-1185">Reference proteome</keyword>
<reference evidence="3" key="1">
    <citation type="submission" date="2016-11" db="UniProtKB">
        <authorList>
            <consortium name="WormBaseParasite"/>
        </authorList>
    </citation>
    <scope>IDENTIFICATION</scope>
</reference>
<dbReference type="WBParaSite" id="maker-uti_cns_0004413-snap-gene-0.10-mRNA-1">
    <property type="protein sequence ID" value="maker-uti_cns_0004413-snap-gene-0.10-mRNA-1"/>
    <property type="gene ID" value="maker-uti_cns_0004413-snap-gene-0.10"/>
</dbReference>
<keyword evidence="1" id="KW-0472">Membrane</keyword>
<keyword evidence="1" id="KW-1133">Transmembrane helix</keyword>
<proteinExistence type="predicted"/>
<feature type="transmembrane region" description="Helical" evidence="1">
    <location>
        <begin position="97"/>
        <end position="119"/>
    </location>
</feature>
<sequence>MPDSRKADRTNMEEIALRGGLNENAYDRFHRTVEVQIFPQNLRVTWDDNGCCVSFAVVLIAALVGLTVSGYYLKQIHLNEAQVNSSETLALFSETHLLIAALFCGGILLGFFVMCLCGVNTQLMAAKKRQFGSLRKNRILLSLMRGQSAWDEPEFQRRLRQQDRRMDRVQDTVEARLEDWLNQRDARVRYMQEARIRIAKERARKEMKANKHVGCAVL</sequence>
<accession>A0A1I8H5D2</accession>
<organism evidence="2 3">
    <name type="scientific">Macrostomum lignano</name>
    <dbReference type="NCBI Taxonomy" id="282301"/>
    <lineage>
        <taxon>Eukaryota</taxon>
        <taxon>Metazoa</taxon>
        <taxon>Spiralia</taxon>
        <taxon>Lophotrochozoa</taxon>
        <taxon>Platyhelminthes</taxon>
        <taxon>Rhabditophora</taxon>
        <taxon>Macrostomorpha</taxon>
        <taxon>Macrostomida</taxon>
        <taxon>Macrostomidae</taxon>
        <taxon>Macrostomum</taxon>
    </lineage>
</organism>
<protein>
    <submittedName>
        <fullName evidence="3">Transmembrane protein 188</fullName>
    </submittedName>
</protein>
<keyword evidence="1" id="KW-0812">Transmembrane</keyword>
<evidence type="ECO:0000313" key="3">
    <source>
        <dbReference type="WBParaSite" id="maker-uti_cns_0004413-snap-gene-0.10-mRNA-1"/>
    </source>
</evidence>
<evidence type="ECO:0000313" key="2">
    <source>
        <dbReference type="Proteomes" id="UP000095280"/>
    </source>
</evidence>
<feature type="transmembrane region" description="Helical" evidence="1">
    <location>
        <begin position="51"/>
        <end position="73"/>
    </location>
</feature>